<organism evidence="2 3">
    <name type="scientific">Lachnospira pectinoschiza</name>
    <dbReference type="NCBI Taxonomy" id="28052"/>
    <lineage>
        <taxon>Bacteria</taxon>
        <taxon>Bacillati</taxon>
        <taxon>Bacillota</taxon>
        <taxon>Clostridia</taxon>
        <taxon>Lachnospirales</taxon>
        <taxon>Lachnospiraceae</taxon>
        <taxon>Lachnospira</taxon>
    </lineage>
</organism>
<dbReference type="Gene3D" id="2.40.50.660">
    <property type="match status" value="1"/>
</dbReference>
<feature type="transmembrane region" description="Helical" evidence="1">
    <location>
        <begin position="38"/>
        <end position="60"/>
    </location>
</feature>
<reference evidence="3" key="1">
    <citation type="submission" date="2016-10" db="EMBL/GenBank/DDBJ databases">
        <authorList>
            <person name="Varghese N."/>
            <person name="Submissions S."/>
        </authorList>
    </citation>
    <scope>NUCLEOTIDE SEQUENCE [LARGE SCALE GENOMIC DNA]</scope>
    <source>
        <strain evidence="3">M83</strain>
    </source>
</reference>
<protein>
    <recommendedName>
        <fullName evidence="4">DUF2500 domain-containing protein</fullName>
    </recommendedName>
</protein>
<keyword evidence="3" id="KW-1185">Reference proteome</keyword>
<dbReference type="InterPro" id="IPR019635">
    <property type="entry name" value="DUF2500"/>
</dbReference>
<keyword evidence="1" id="KW-1133">Transmembrane helix</keyword>
<accession>A0A1G9WN55</accession>
<keyword evidence="1" id="KW-0812">Transmembrane</keyword>
<evidence type="ECO:0008006" key="4">
    <source>
        <dbReference type="Google" id="ProtNLM"/>
    </source>
</evidence>
<evidence type="ECO:0000256" key="1">
    <source>
        <dbReference type="SAM" id="Phobius"/>
    </source>
</evidence>
<name>A0A1G9WN55_9FIRM</name>
<dbReference type="RefSeq" id="WP_074521427.1">
    <property type="nucleotide sequence ID" value="NZ_FNHZ01000003.1"/>
</dbReference>
<evidence type="ECO:0000313" key="3">
    <source>
        <dbReference type="Proteomes" id="UP000187651"/>
    </source>
</evidence>
<evidence type="ECO:0000313" key="2">
    <source>
        <dbReference type="EMBL" id="SDM85505.1"/>
    </source>
</evidence>
<dbReference type="Pfam" id="PF10694">
    <property type="entry name" value="DUF2500"/>
    <property type="match status" value="1"/>
</dbReference>
<dbReference type="Proteomes" id="UP000187651">
    <property type="component" value="Unassembled WGS sequence"/>
</dbReference>
<gene>
    <name evidence="2" type="ORF">SAMN05216544_1262</name>
</gene>
<dbReference type="EMBL" id="FNHZ01000003">
    <property type="protein sequence ID" value="SDM85505.1"/>
    <property type="molecule type" value="Genomic_DNA"/>
</dbReference>
<dbReference type="OrthoDB" id="282886at2"/>
<dbReference type="AlphaFoldDB" id="A0A1G9WN55"/>
<sequence length="157" mass="17791">MNILFNVLMDVTAVEGPDGSTSIRMSGGTDPHALDLPLPYLIVGYAVIIACILFILVKLVKAIRLRFFSKTITVKANIESKFVEEYEDYDMLNAGRGKLYLRPNKGMFEKNKSYRVIFKTIDNKTVDLAMSKDNYERLNIGDSKTLTFKGSDFIDFK</sequence>
<keyword evidence="1" id="KW-0472">Membrane</keyword>
<proteinExistence type="predicted"/>